<dbReference type="PANTHER" id="PTHR35523">
    <property type="entry name" value="CELL WALL PROTEIN SED1"/>
    <property type="match status" value="1"/>
</dbReference>
<keyword evidence="1" id="KW-0732">Signal</keyword>
<dbReference type="AlphaFoldDB" id="A0A2J6SPA2"/>
<evidence type="ECO:0000313" key="2">
    <source>
        <dbReference type="EMBL" id="PMD52553.1"/>
    </source>
</evidence>
<evidence type="ECO:0008006" key="4">
    <source>
        <dbReference type="Google" id="ProtNLM"/>
    </source>
</evidence>
<name>A0A2J6SPA2_9HELO</name>
<dbReference type="InterPro" id="IPR038843">
    <property type="entry name" value="Sed1/Spi1"/>
</dbReference>
<dbReference type="GeneID" id="36593381"/>
<dbReference type="PANTHER" id="PTHR35523:SF1">
    <property type="entry name" value="CELL WALL PROTEIN SED1"/>
    <property type="match status" value="1"/>
</dbReference>
<keyword evidence="3" id="KW-1185">Reference proteome</keyword>
<dbReference type="Proteomes" id="UP000235371">
    <property type="component" value="Unassembled WGS sequence"/>
</dbReference>
<dbReference type="GO" id="GO:0009277">
    <property type="term" value="C:fungal-type cell wall"/>
    <property type="evidence" value="ECO:0007669"/>
    <property type="project" value="TreeGrafter"/>
</dbReference>
<reference evidence="2 3" key="1">
    <citation type="submission" date="2016-04" db="EMBL/GenBank/DDBJ databases">
        <title>A degradative enzymes factory behind the ericoid mycorrhizal symbiosis.</title>
        <authorList>
            <consortium name="DOE Joint Genome Institute"/>
            <person name="Martino E."/>
            <person name="Morin E."/>
            <person name="Grelet G."/>
            <person name="Kuo A."/>
            <person name="Kohler A."/>
            <person name="Daghino S."/>
            <person name="Barry K."/>
            <person name="Choi C."/>
            <person name="Cichocki N."/>
            <person name="Clum A."/>
            <person name="Copeland A."/>
            <person name="Hainaut M."/>
            <person name="Haridas S."/>
            <person name="Labutti K."/>
            <person name="Lindquist E."/>
            <person name="Lipzen A."/>
            <person name="Khouja H.-R."/>
            <person name="Murat C."/>
            <person name="Ohm R."/>
            <person name="Olson A."/>
            <person name="Spatafora J."/>
            <person name="Veneault-Fourrey C."/>
            <person name="Henrissat B."/>
            <person name="Grigoriev I."/>
            <person name="Martin F."/>
            <person name="Perotto S."/>
        </authorList>
    </citation>
    <scope>NUCLEOTIDE SEQUENCE [LARGE SCALE GENOMIC DNA]</scope>
    <source>
        <strain evidence="2 3">E</strain>
    </source>
</reference>
<evidence type="ECO:0000313" key="3">
    <source>
        <dbReference type="Proteomes" id="UP000235371"/>
    </source>
</evidence>
<protein>
    <recommendedName>
        <fullName evidence="4">Clock-controlled protein 6</fullName>
    </recommendedName>
</protein>
<feature type="chain" id="PRO_5014476273" description="Clock-controlled protein 6" evidence="1">
    <location>
        <begin position="19"/>
        <end position="153"/>
    </location>
</feature>
<evidence type="ECO:0000256" key="1">
    <source>
        <dbReference type="SAM" id="SignalP"/>
    </source>
</evidence>
<dbReference type="InParanoid" id="A0A2J6SPA2"/>
<gene>
    <name evidence="2" type="ORF">K444DRAFT_647220</name>
</gene>
<proteinExistence type="predicted"/>
<dbReference type="OrthoDB" id="4094614at2759"/>
<accession>A0A2J6SPA2</accession>
<feature type="signal peptide" evidence="1">
    <location>
        <begin position="1"/>
        <end position="18"/>
    </location>
</feature>
<organism evidence="2 3">
    <name type="scientific">Hyaloscypha bicolor E</name>
    <dbReference type="NCBI Taxonomy" id="1095630"/>
    <lineage>
        <taxon>Eukaryota</taxon>
        <taxon>Fungi</taxon>
        <taxon>Dikarya</taxon>
        <taxon>Ascomycota</taxon>
        <taxon>Pezizomycotina</taxon>
        <taxon>Leotiomycetes</taxon>
        <taxon>Helotiales</taxon>
        <taxon>Hyaloscyphaceae</taxon>
        <taxon>Hyaloscypha</taxon>
        <taxon>Hyaloscypha bicolor</taxon>
    </lineage>
</organism>
<dbReference type="RefSeq" id="XP_024729457.1">
    <property type="nucleotide sequence ID" value="XM_024885304.1"/>
</dbReference>
<sequence>MQFTSITAIAALATTIAALSANSSSVSIDYVTEVFTAYSTYCPASTELTFNGVTYTVTKSSTLTITNCPCTIIKPVTSLSIMYCNTYAPAVAPVVYSNATTTPKAASVSSTSAKVPVATSSTPSPITTSGGNKLFAMSTVSFASLLGLVTYLL</sequence>
<dbReference type="GO" id="GO:0005199">
    <property type="term" value="F:structural constituent of cell wall"/>
    <property type="evidence" value="ECO:0007669"/>
    <property type="project" value="InterPro"/>
</dbReference>
<dbReference type="GO" id="GO:0031505">
    <property type="term" value="P:fungal-type cell wall organization"/>
    <property type="evidence" value="ECO:0007669"/>
    <property type="project" value="InterPro"/>
</dbReference>
<dbReference type="STRING" id="1095630.A0A2J6SPA2"/>
<dbReference type="EMBL" id="KZ613902">
    <property type="protein sequence ID" value="PMD52553.1"/>
    <property type="molecule type" value="Genomic_DNA"/>
</dbReference>